<dbReference type="AlphaFoldDB" id="A0AA46DEZ3"/>
<dbReference type="EMBL" id="SLXF01000003">
    <property type="protein sequence ID" value="TCP08259.1"/>
    <property type="molecule type" value="Genomic_DNA"/>
</dbReference>
<proteinExistence type="predicted"/>
<protein>
    <submittedName>
        <fullName evidence="1">Uncharacterized protein</fullName>
    </submittedName>
</protein>
<dbReference type="Proteomes" id="UP000294772">
    <property type="component" value="Unassembled WGS sequence"/>
</dbReference>
<evidence type="ECO:0000313" key="2">
    <source>
        <dbReference type="Proteomes" id="UP000294772"/>
    </source>
</evidence>
<reference evidence="1 2" key="1">
    <citation type="submission" date="2019-03" db="EMBL/GenBank/DDBJ databases">
        <title>Genomic Encyclopedia of Type Strains, Phase IV (KMG-IV): sequencing the most valuable type-strain genomes for metagenomic binning, comparative biology and taxonomic classification.</title>
        <authorList>
            <person name="Goeker M."/>
        </authorList>
    </citation>
    <scope>NUCLEOTIDE SEQUENCE [LARGE SCALE GENOMIC DNA]</scope>
    <source>
        <strain evidence="1 2">DSM 15264</strain>
    </source>
</reference>
<accession>A0AA46DEZ3</accession>
<name>A0AA46DEZ3_9BURK</name>
<comment type="caution">
    <text evidence="1">The sequence shown here is derived from an EMBL/GenBank/DDBJ whole genome shotgun (WGS) entry which is preliminary data.</text>
</comment>
<dbReference type="RefSeq" id="WP_132764371.1">
    <property type="nucleotide sequence ID" value="NZ_CALFFA010000006.1"/>
</dbReference>
<organism evidence="1 2">
    <name type="scientific">Caldimonas thermodepolymerans</name>
    <dbReference type="NCBI Taxonomy" id="215580"/>
    <lineage>
        <taxon>Bacteria</taxon>
        <taxon>Pseudomonadati</taxon>
        <taxon>Pseudomonadota</taxon>
        <taxon>Betaproteobacteria</taxon>
        <taxon>Burkholderiales</taxon>
        <taxon>Sphaerotilaceae</taxon>
        <taxon>Caldimonas</taxon>
    </lineage>
</organism>
<gene>
    <name evidence="1" type="ORF">EV676_103292</name>
</gene>
<evidence type="ECO:0000313" key="1">
    <source>
        <dbReference type="EMBL" id="TCP08259.1"/>
    </source>
</evidence>
<sequence>MHEVRFSVGHDIHETARRSGVPEFRVQDVAGLLMYHVSGVPEDVVFRFDHPGQEVSWHPVATFGMYADRRLGHKVHATTLQLSPRAFAAAPAGSEEEHRLAKAYIEGTIAQFQQGQWQRHATPGTDVMFTGRSSYLDEDGNVNPQATRAPDPAFEVPWEDWPAFVKGRPAWRWTGTGVLATLSVVYLCAARSDDVSPYDISLEFELLDHRIRRDAESLAKRLQDGDAKGWNSSARHETWQQERRARIERLIHNALKRGDAVVPFPENQ</sequence>